<dbReference type="EMBL" id="BAYM01000047">
    <property type="protein sequence ID" value="GAN36120.1"/>
    <property type="molecule type" value="Genomic_DNA"/>
</dbReference>
<keyword evidence="4" id="KW-0762">Sugar transport</keyword>
<dbReference type="Gene3D" id="3.40.930.10">
    <property type="entry name" value="Mannitol-specific EII, Chain A"/>
    <property type="match status" value="1"/>
</dbReference>
<evidence type="ECO:0000256" key="4">
    <source>
        <dbReference type="ARBA" id="ARBA00022597"/>
    </source>
</evidence>
<keyword evidence="6" id="KW-0598">Phosphotransferase system</keyword>
<dbReference type="Pfam" id="PF00359">
    <property type="entry name" value="PTS_EIIA_2"/>
    <property type="match status" value="1"/>
</dbReference>
<keyword evidence="5" id="KW-0808">Transferase</keyword>
<evidence type="ECO:0000256" key="1">
    <source>
        <dbReference type="ARBA" id="ARBA00004496"/>
    </source>
</evidence>
<comment type="subcellular location">
    <subcellularLocation>
        <location evidence="1">Cytoplasm</location>
    </subcellularLocation>
</comment>
<reference evidence="9" key="1">
    <citation type="submission" date="2014-05" db="EMBL/GenBank/DDBJ databases">
        <title>Whole genome sequencing of Lactobacillus casei NRIC0644.</title>
        <authorList>
            <person name="Atarashi H."/>
            <person name="Yoshida Y."/>
            <person name="Fujimura S."/>
            <person name="Tanaka N."/>
            <person name="Shiwa Y."/>
            <person name="Yoshikawa H."/>
            <person name="Okada S."/>
            <person name="Nakagawa J."/>
        </authorList>
    </citation>
    <scope>NUCLEOTIDE SEQUENCE [LARGE SCALE GENOMIC DNA]</scope>
    <source>
        <strain evidence="9">NRIC0644</strain>
    </source>
</reference>
<dbReference type="InterPro" id="IPR004715">
    <property type="entry name" value="PTS_IIA_fruc"/>
</dbReference>
<evidence type="ECO:0000256" key="2">
    <source>
        <dbReference type="ARBA" id="ARBA00022448"/>
    </source>
</evidence>
<dbReference type="PANTHER" id="PTHR47738:SF2">
    <property type="entry name" value="PTS SYSTEM FRUCTOSE-LIKE EIIA COMPONENT"/>
    <property type="match status" value="1"/>
</dbReference>
<comment type="caution">
    <text evidence="8">The sequence shown here is derived from an EMBL/GenBank/DDBJ whole genome shotgun (WGS) entry which is preliminary data.</text>
</comment>
<dbReference type="InterPro" id="IPR002178">
    <property type="entry name" value="PTS_EIIA_type-2_dom"/>
</dbReference>
<gene>
    <name evidence="8" type="ORF">LC0644_0709</name>
</gene>
<dbReference type="AlphaFoldDB" id="A0A0C9NVY4"/>
<proteinExistence type="predicted"/>
<accession>A0A0C9NVY4</accession>
<dbReference type="PROSITE" id="PS51094">
    <property type="entry name" value="PTS_EIIA_TYPE_2"/>
    <property type="match status" value="1"/>
</dbReference>
<dbReference type="NCBIfam" id="TIGR00848">
    <property type="entry name" value="fruA"/>
    <property type="match status" value="1"/>
</dbReference>
<evidence type="ECO:0000256" key="3">
    <source>
        <dbReference type="ARBA" id="ARBA00022553"/>
    </source>
</evidence>
<dbReference type="GO" id="GO:0009401">
    <property type="term" value="P:phosphoenolpyruvate-dependent sugar phosphotransferase system"/>
    <property type="evidence" value="ECO:0007669"/>
    <property type="project" value="UniProtKB-KW"/>
</dbReference>
<evidence type="ECO:0000256" key="6">
    <source>
        <dbReference type="ARBA" id="ARBA00022683"/>
    </source>
</evidence>
<keyword evidence="2" id="KW-0813">Transport</keyword>
<evidence type="ECO:0000313" key="8">
    <source>
        <dbReference type="EMBL" id="GAN36120.1"/>
    </source>
</evidence>
<dbReference type="GO" id="GO:0016020">
    <property type="term" value="C:membrane"/>
    <property type="evidence" value="ECO:0007669"/>
    <property type="project" value="InterPro"/>
</dbReference>
<protein>
    <submittedName>
        <fullName evidence="8">PTS system, fructose-specific IIA component</fullName>
    </submittedName>
</protein>
<dbReference type="Proteomes" id="UP000032552">
    <property type="component" value="Unassembled WGS sequence"/>
</dbReference>
<dbReference type="PANTHER" id="PTHR47738">
    <property type="entry name" value="PTS SYSTEM FRUCTOSE-LIKE EIIA COMPONENT-RELATED"/>
    <property type="match status" value="1"/>
</dbReference>
<name>A0A0C9NVY4_LACPA</name>
<evidence type="ECO:0000313" key="9">
    <source>
        <dbReference type="Proteomes" id="UP000032552"/>
    </source>
</evidence>
<dbReference type="CDD" id="cd00211">
    <property type="entry name" value="PTS_IIA_fru"/>
    <property type="match status" value="1"/>
</dbReference>
<organism evidence="8 9">
    <name type="scientific">Lacticaseibacillus paracasei NRIC 0644</name>
    <dbReference type="NCBI Taxonomy" id="1435038"/>
    <lineage>
        <taxon>Bacteria</taxon>
        <taxon>Bacillati</taxon>
        <taxon>Bacillota</taxon>
        <taxon>Bacilli</taxon>
        <taxon>Lactobacillales</taxon>
        <taxon>Lactobacillaceae</taxon>
        <taxon>Lacticaseibacillus</taxon>
    </lineage>
</organism>
<dbReference type="InterPro" id="IPR051541">
    <property type="entry name" value="PTS_SugarTrans_NitroReg"/>
</dbReference>
<dbReference type="InterPro" id="IPR016152">
    <property type="entry name" value="PTrfase/Anion_transptr"/>
</dbReference>
<dbReference type="FunFam" id="3.40.930.10:FF:000009">
    <property type="entry name" value="PTS system, fructose specific IIABC component"/>
    <property type="match status" value="1"/>
</dbReference>
<keyword evidence="3" id="KW-0597">Phosphoprotein</keyword>
<evidence type="ECO:0000256" key="5">
    <source>
        <dbReference type="ARBA" id="ARBA00022679"/>
    </source>
</evidence>
<evidence type="ECO:0000259" key="7">
    <source>
        <dbReference type="PROSITE" id="PS51094"/>
    </source>
</evidence>
<dbReference type="RefSeq" id="WP_045627030.1">
    <property type="nucleotide sequence ID" value="NZ_BAYM01000047.1"/>
</dbReference>
<sequence>MTIKLDKDLIVYGLDANTRKDAISKIADLYVSAGIVTDKQAYLDAVEYRESEGTTGIGDGIAIPHGKSDVVTRSAVAIAKLKHPVEWASLDDEPVENVFLLTIPEGGDNEHLKILSEIASQLMDDDVREALSKADSVFSLSQIFN</sequence>
<dbReference type="GO" id="GO:0005737">
    <property type="term" value="C:cytoplasm"/>
    <property type="evidence" value="ECO:0007669"/>
    <property type="project" value="UniProtKB-SubCell"/>
</dbReference>
<dbReference type="SUPFAM" id="SSF55804">
    <property type="entry name" value="Phoshotransferase/anion transport protein"/>
    <property type="match status" value="1"/>
</dbReference>
<dbReference type="PROSITE" id="PS00372">
    <property type="entry name" value="PTS_EIIA_TYPE_2_HIS"/>
    <property type="match status" value="1"/>
</dbReference>
<feature type="domain" description="PTS EIIA type-2" evidence="7">
    <location>
        <begin position="3"/>
        <end position="145"/>
    </location>
</feature>
<dbReference type="GO" id="GO:0008982">
    <property type="term" value="F:protein-N(PI)-phosphohistidine-sugar phosphotransferase activity"/>
    <property type="evidence" value="ECO:0007669"/>
    <property type="project" value="InterPro"/>
</dbReference>